<feature type="active site" description="Proton acceptor" evidence="1">
    <location>
        <position position="193"/>
    </location>
</feature>
<sequence length="217" mass="25481">MIIPSKKELKKIDLNNYNRKEHYEFFKDFHEPFFGVAVEIDCTEAYQYCRLNHLSFYQFYTYQILKAVNEVKELRYRIIDHEIYDVGKLHVSATVLRTDKTFGFSRILYEDDFGSFSRGMKEEIEKVKNTEGLNLYADQYDVIHFSATPWLRFSSLSHSRHFKTGDSIPKVAVGKTLEENGRITFPVSIHVNHALVDGYHLSLVFEKLEQLLNTPAH</sequence>
<dbReference type="Gene3D" id="3.30.559.10">
    <property type="entry name" value="Chloramphenicol acetyltransferase-like domain"/>
    <property type="match status" value="1"/>
</dbReference>
<accession>A0A934WYK5</accession>
<evidence type="ECO:0000313" key="2">
    <source>
        <dbReference type="EMBL" id="MBK6265296.1"/>
    </source>
</evidence>
<dbReference type="RefSeq" id="WP_201430965.1">
    <property type="nucleotide sequence ID" value="NZ_JAEQBW010000003.1"/>
</dbReference>
<gene>
    <name evidence="2" type="ORF">JKA74_09610</name>
</gene>
<dbReference type="SMART" id="SM01059">
    <property type="entry name" value="CAT"/>
    <property type="match status" value="1"/>
</dbReference>
<dbReference type="AlphaFoldDB" id="A0A934WYK5"/>
<name>A0A934WYK5_9BACT</name>
<dbReference type="PANTHER" id="PTHR38474:SF1">
    <property type="entry name" value="SLR0299 PROTEIN"/>
    <property type="match status" value="1"/>
</dbReference>
<proteinExistence type="predicted"/>
<keyword evidence="3" id="KW-1185">Reference proteome</keyword>
<evidence type="ECO:0000256" key="1">
    <source>
        <dbReference type="PIRSR" id="PIRSR000440-1"/>
    </source>
</evidence>
<dbReference type="Pfam" id="PF00302">
    <property type="entry name" value="CAT"/>
    <property type="match status" value="1"/>
</dbReference>
<dbReference type="PANTHER" id="PTHR38474">
    <property type="entry name" value="SLR0299 PROTEIN"/>
    <property type="match status" value="1"/>
</dbReference>
<protein>
    <submittedName>
        <fullName evidence="2">Chloramphenicol acetyltransferase</fullName>
    </submittedName>
</protein>
<dbReference type="InterPro" id="IPR023213">
    <property type="entry name" value="CAT-like_dom_sf"/>
</dbReference>
<dbReference type="PIRSF" id="PIRSF000440">
    <property type="entry name" value="CAT"/>
    <property type="match status" value="1"/>
</dbReference>
<dbReference type="InterPro" id="IPR001707">
    <property type="entry name" value="Cmp_AcTrfase"/>
</dbReference>
<evidence type="ECO:0000313" key="3">
    <source>
        <dbReference type="Proteomes" id="UP000611723"/>
    </source>
</evidence>
<reference evidence="2" key="1">
    <citation type="submission" date="2021-01" db="EMBL/GenBank/DDBJ databases">
        <title>Marivirga aurantiaca sp. nov., isolated from intertidal surface sediments.</title>
        <authorList>
            <person name="Zhang M."/>
        </authorList>
    </citation>
    <scope>NUCLEOTIDE SEQUENCE</scope>
    <source>
        <strain evidence="2">S37H4</strain>
    </source>
</reference>
<comment type="caution">
    <text evidence="2">The sequence shown here is derived from an EMBL/GenBank/DDBJ whole genome shotgun (WGS) entry which is preliminary data.</text>
</comment>
<dbReference type="GO" id="GO:0008811">
    <property type="term" value="F:chloramphenicol O-acetyltransferase activity"/>
    <property type="evidence" value="ECO:0007669"/>
    <property type="project" value="InterPro"/>
</dbReference>
<dbReference type="Proteomes" id="UP000611723">
    <property type="component" value="Unassembled WGS sequence"/>
</dbReference>
<dbReference type="EMBL" id="JAEQBW010000003">
    <property type="protein sequence ID" value="MBK6265296.1"/>
    <property type="molecule type" value="Genomic_DNA"/>
</dbReference>
<organism evidence="2 3">
    <name type="scientific">Marivirga aurantiaca</name>
    <dbReference type="NCBI Taxonomy" id="2802615"/>
    <lineage>
        <taxon>Bacteria</taxon>
        <taxon>Pseudomonadati</taxon>
        <taxon>Bacteroidota</taxon>
        <taxon>Cytophagia</taxon>
        <taxon>Cytophagales</taxon>
        <taxon>Marivirgaceae</taxon>
        <taxon>Marivirga</taxon>
    </lineage>
</organism>
<dbReference type="SUPFAM" id="SSF52777">
    <property type="entry name" value="CoA-dependent acyltransferases"/>
    <property type="match status" value="1"/>
</dbReference>